<evidence type="ECO:0000256" key="4">
    <source>
        <dbReference type="ARBA" id="ARBA00022679"/>
    </source>
</evidence>
<dbReference type="SUPFAM" id="SSF53335">
    <property type="entry name" value="S-adenosyl-L-methionine-dependent methyltransferases"/>
    <property type="match status" value="1"/>
</dbReference>
<reference evidence="11" key="1">
    <citation type="submission" date="2016-10" db="EMBL/GenBank/DDBJ databases">
        <authorList>
            <person name="Varghese N."/>
            <person name="Submissions S."/>
        </authorList>
    </citation>
    <scope>NUCLEOTIDE SEQUENCE [LARGE SCALE GENOMIC DNA]</scope>
    <source>
        <strain evidence="11">DSM 22703</strain>
    </source>
</reference>
<dbReference type="STRING" id="279824.SAMN03080617_00274"/>
<dbReference type="Pfam" id="PF12161">
    <property type="entry name" value="HsdM_N"/>
    <property type="match status" value="1"/>
</dbReference>
<evidence type="ECO:0000259" key="8">
    <source>
        <dbReference type="Pfam" id="PF02384"/>
    </source>
</evidence>
<feature type="domain" description="N6 adenine-specific DNA methyltransferase N-terminal" evidence="9">
    <location>
        <begin position="10"/>
        <end position="142"/>
    </location>
</feature>
<dbReference type="Gene3D" id="3.40.50.150">
    <property type="entry name" value="Vaccinia Virus protein VP39"/>
    <property type="match status" value="1"/>
</dbReference>
<comment type="similarity">
    <text evidence="1">Belongs to the N(4)/N(6)-methyltransferase family.</text>
</comment>
<dbReference type="PRINTS" id="PR00507">
    <property type="entry name" value="N12N6MTFRASE"/>
</dbReference>
<dbReference type="GO" id="GO:0009307">
    <property type="term" value="P:DNA restriction-modification system"/>
    <property type="evidence" value="ECO:0007669"/>
    <property type="project" value="UniProtKB-KW"/>
</dbReference>
<evidence type="ECO:0000313" key="10">
    <source>
        <dbReference type="EMBL" id="SDA39749.1"/>
    </source>
</evidence>
<dbReference type="InterPro" id="IPR051537">
    <property type="entry name" value="DNA_Adenine_Mtase"/>
</dbReference>
<organism evidence="10 11">
    <name type="scientific">Algoriphagus alkaliphilus</name>
    <dbReference type="NCBI Taxonomy" id="279824"/>
    <lineage>
        <taxon>Bacteria</taxon>
        <taxon>Pseudomonadati</taxon>
        <taxon>Bacteroidota</taxon>
        <taxon>Cytophagia</taxon>
        <taxon>Cytophagales</taxon>
        <taxon>Cyclobacteriaceae</taxon>
        <taxon>Algoriphagus</taxon>
    </lineage>
</organism>
<evidence type="ECO:0000256" key="2">
    <source>
        <dbReference type="ARBA" id="ARBA00011900"/>
    </source>
</evidence>
<dbReference type="OrthoDB" id="9814572at2"/>
<dbReference type="PANTHER" id="PTHR42933">
    <property type="entry name" value="SLR6095 PROTEIN"/>
    <property type="match status" value="1"/>
</dbReference>
<evidence type="ECO:0000259" key="9">
    <source>
        <dbReference type="Pfam" id="PF12161"/>
    </source>
</evidence>
<dbReference type="GO" id="GO:0032259">
    <property type="term" value="P:methylation"/>
    <property type="evidence" value="ECO:0007669"/>
    <property type="project" value="UniProtKB-KW"/>
</dbReference>
<proteinExistence type="inferred from homology"/>
<dbReference type="Pfam" id="PF02384">
    <property type="entry name" value="N6_Mtase"/>
    <property type="match status" value="1"/>
</dbReference>
<dbReference type="EC" id="2.1.1.72" evidence="2"/>
<dbReference type="AlphaFoldDB" id="A0A1G5V1I6"/>
<feature type="domain" description="DNA methylase adenine-specific" evidence="8">
    <location>
        <begin position="155"/>
        <end position="431"/>
    </location>
</feature>
<protein>
    <recommendedName>
        <fullName evidence="2">site-specific DNA-methyltransferase (adenine-specific)</fullName>
        <ecNumber evidence="2">2.1.1.72</ecNumber>
    </recommendedName>
</protein>
<keyword evidence="3" id="KW-0489">Methyltransferase</keyword>
<evidence type="ECO:0000256" key="6">
    <source>
        <dbReference type="ARBA" id="ARBA00022747"/>
    </source>
</evidence>
<evidence type="ECO:0000313" key="11">
    <source>
        <dbReference type="Proteomes" id="UP000198756"/>
    </source>
</evidence>
<sequence length="599" mass="68457">MKNFKEKADLIWKVADLLRGDYKQSDYGKVILPMTVLRRLDCILKPTKDKVLNYLPKVETLKEGAKDIALNKIAGHSFHNRSSFDFDKIVADPNNVAANLRNYINGFSTSAREIIEYFNFDDHIDRLDDPKADILFRVVKSFQEIDLSDMESIEMGYTFEELIRKFAEQSNETAGEHFTPREIIRLMVNLLFIEDIEILTIEGIVKTLYDPTAGTGGMLSGGEQYVKELNPKAELKVFGQEINPESYAICKADMLIKGQNPSNIKFGNTLSNDQLAEEQFDYQISNPPFGVDWKKAEKTIKAESDKKGMDGRFGAGLPRINDGSLLFLQHMISKMKDSGSRIAIVFSGSPLFTGAAESGESNIRKWIIENDWLEAVIALPDQLFYNTGINTYIWIVTNQKSDKRKGKVQLINATGAKDEELVKEGELEFNRFWQKMDRSLGNKRKKIIENGSERGIGFITNLYGNFEENEFVKILPNEFFGYWRITVEQPLKENGKVVKSKGQPKPDTSLRDYENIPFLKKDADGNLVQQTIETYFEEEVIPHLPEAWIDHSKTKVGYEINFTKYFYEFKPLRPLANIKADILALEEKTLETEKTVLNS</sequence>
<keyword evidence="5" id="KW-0949">S-adenosyl-L-methionine</keyword>
<name>A0A1G5V1I6_9BACT</name>
<dbReference type="InterPro" id="IPR029063">
    <property type="entry name" value="SAM-dependent_MTases_sf"/>
</dbReference>
<dbReference type="EMBL" id="FMXE01000002">
    <property type="protein sequence ID" value="SDA39749.1"/>
    <property type="molecule type" value="Genomic_DNA"/>
</dbReference>
<dbReference type="InterPro" id="IPR003356">
    <property type="entry name" value="DNA_methylase_A-5"/>
</dbReference>
<keyword evidence="6" id="KW-0680">Restriction system</keyword>
<keyword evidence="11" id="KW-1185">Reference proteome</keyword>
<dbReference type="GO" id="GO:0008170">
    <property type="term" value="F:N-methyltransferase activity"/>
    <property type="evidence" value="ECO:0007669"/>
    <property type="project" value="InterPro"/>
</dbReference>
<evidence type="ECO:0000256" key="1">
    <source>
        <dbReference type="ARBA" id="ARBA00006594"/>
    </source>
</evidence>
<dbReference type="GO" id="GO:0003677">
    <property type="term" value="F:DNA binding"/>
    <property type="evidence" value="ECO:0007669"/>
    <property type="project" value="InterPro"/>
</dbReference>
<dbReference type="InterPro" id="IPR022749">
    <property type="entry name" value="D12N6_MeTrfase_N"/>
</dbReference>
<gene>
    <name evidence="10" type="ORF">SAMN03080617_00274</name>
</gene>
<evidence type="ECO:0000256" key="7">
    <source>
        <dbReference type="ARBA" id="ARBA00047942"/>
    </source>
</evidence>
<dbReference type="RefSeq" id="WP_092728147.1">
    <property type="nucleotide sequence ID" value="NZ_FMXE01000002.1"/>
</dbReference>
<evidence type="ECO:0000256" key="3">
    <source>
        <dbReference type="ARBA" id="ARBA00022603"/>
    </source>
</evidence>
<evidence type="ECO:0000256" key="5">
    <source>
        <dbReference type="ARBA" id="ARBA00022691"/>
    </source>
</evidence>
<keyword evidence="4" id="KW-0808">Transferase</keyword>
<dbReference type="Proteomes" id="UP000198756">
    <property type="component" value="Unassembled WGS sequence"/>
</dbReference>
<dbReference type="PANTHER" id="PTHR42933:SF3">
    <property type="entry name" value="TYPE I RESTRICTION ENZYME MJAVIII METHYLASE SUBUNIT"/>
    <property type="match status" value="1"/>
</dbReference>
<dbReference type="GO" id="GO:0009007">
    <property type="term" value="F:site-specific DNA-methyltransferase (adenine-specific) activity"/>
    <property type="evidence" value="ECO:0007669"/>
    <property type="project" value="UniProtKB-EC"/>
</dbReference>
<accession>A0A1G5V1I6</accession>
<comment type="catalytic activity">
    <reaction evidence="7">
        <text>a 2'-deoxyadenosine in DNA + S-adenosyl-L-methionine = an N(6)-methyl-2'-deoxyadenosine in DNA + S-adenosyl-L-homocysteine + H(+)</text>
        <dbReference type="Rhea" id="RHEA:15197"/>
        <dbReference type="Rhea" id="RHEA-COMP:12418"/>
        <dbReference type="Rhea" id="RHEA-COMP:12419"/>
        <dbReference type="ChEBI" id="CHEBI:15378"/>
        <dbReference type="ChEBI" id="CHEBI:57856"/>
        <dbReference type="ChEBI" id="CHEBI:59789"/>
        <dbReference type="ChEBI" id="CHEBI:90615"/>
        <dbReference type="ChEBI" id="CHEBI:90616"/>
        <dbReference type="EC" id="2.1.1.72"/>
    </reaction>
</comment>